<dbReference type="InterPro" id="IPR001480">
    <property type="entry name" value="Bulb-type_lectin_dom"/>
</dbReference>
<evidence type="ECO:0000313" key="4">
    <source>
        <dbReference type="EMBL" id="PWA79285.1"/>
    </source>
</evidence>
<keyword evidence="5" id="KW-1185">Reference proteome</keyword>
<organism evidence="4 5">
    <name type="scientific">Artemisia annua</name>
    <name type="common">Sweet wormwood</name>
    <dbReference type="NCBI Taxonomy" id="35608"/>
    <lineage>
        <taxon>Eukaryota</taxon>
        <taxon>Viridiplantae</taxon>
        <taxon>Streptophyta</taxon>
        <taxon>Embryophyta</taxon>
        <taxon>Tracheophyta</taxon>
        <taxon>Spermatophyta</taxon>
        <taxon>Magnoliopsida</taxon>
        <taxon>eudicotyledons</taxon>
        <taxon>Gunneridae</taxon>
        <taxon>Pentapetalae</taxon>
        <taxon>asterids</taxon>
        <taxon>campanulids</taxon>
        <taxon>Asterales</taxon>
        <taxon>Asteraceae</taxon>
        <taxon>Asteroideae</taxon>
        <taxon>Anthemideae</taxon>
        <taxon>Artemisiinae</taxon>
        <taxon>Artemisia</taxon>
    </lineage>
</organism>
<dbReference type="PROSITE" id="PS51367">
    <property type="entry name" value="THAUMATIN_2"/>
    <property type="match status" value="1"/>
</dbReference>
<dbReference type="SMART" id="SM00205">
    <property type="entry name" value="THN"/>
    <property type="match status" value="1"/>
</dbReference>
<sequence>MTILTCPVVNFNNFGNGKRVIRADNVVQNNEQKQKHERKKEFLFQWSSKRKRDLYVVGVQDIGGLVYKVGEKEDGESTTGFELTKGNSISFEAPSEWTSGRIWGRTGCNFDVSGNSSCTSGDCGTGEVECKGNLYKPPATIAEFSSWLRSWAKTGCIDDLIQRYPSELRSGGGRRIACQAFGSPEYCCSRSFGSPTTCNPAAYAQLFKSACPRSYSTLYDDETAIHMCIGSDYTIRFYPTSNSFSTMKLGSKLESNDQPIFILGNFTLELFDEDYKYLGIWYTSDVESKKVWVANRDDLIVSGSMDHALSIDVKTGNLIITSTSSTLMHITDVDSFDHPTNLLLPGMKLGYDMTIGRNWTLTSWLSKEIPNLGNFTLNWEPIEETSQ</sequence>
<evidence type="ECO:0000259" key="3">
    <source>
        <dbReference type="Pfam" id="PF01453"/>
    </source>
</evidence>
<dbReference type="SUPFAM" id="SSF49870">
    <property type="entry name" value="Osmotin, thaumatin-like protein"/>
    <property type="match status" value="1"/>
</dbReference>
<name>A0A2U1P0I3_ARTAN</name>
<dbReference type="OrthoDB" id="4062651at2759"/>
<dbReference type="Proteomes" id="UP000245207">
    <property type="component" value="Unassembled WGS sequence"/>
</dbReference>
<reference evidence="4 5" key="1">
    <citation type="journal article" date="2018" name="Mol. Plant">
        <title>The genome of Artemisia annua provides insight into the evolution of Asteraceae family and artemisinin biosynthesis.</title>
        <authorList>
            <person name="Shen Q."/>
            <person name="Zhang L."/>
            <person name="Liao Z."/>
            <person name="Wang S."/>
            <person name="Yan T."/>
            <person name="Shi P."/>
            <person name="Liu M."/>
            <person name="Fu X."/>
            <person name="Pan Q."/>
            <person name="Wang Y."/>
            <person name="Lv Z."/>
            <person name="Lu X."/>
            <person name="Zhang F."/>
            <person name="Jiang W."/>
            <person name="Ma Y."/>
            <person name="Chen M."/>
            <person name="Hao X."/>
            <person name="Li L."/>
            <person name="Tang Y."/>
            <person name="Lv G."/>
            <person name="Zhou Y."/>
            <person name="Sun X."/>
            <person name="Brodelius P.E."/>
            <person name="Rose J.K.C."/>
            <person name="Tang K."/>
        </authorList>
    </citation>
    <scope>NUCLEOTIDE SEQUENCE [LARGE SCALE GENOMIC DNA]</scope>
    <source>
        <strain evidence="5">cv. Huhao1</strain>
        <tissue evidence="4">Leaf</tissue>
    </source>
</reference>
<dbReference type="PANTHER" id="PTHR31048">
    <property type="entry name" value="OS03G0233200 PROTEIN"/>
    <property type="match status" value="1"/>
</dbReference>
<dbReference type="InterPro" id="IPR036426">
    <property type="entry name" value="Bulb-type_lectin_dom_sf"/>
</dbReference>
<dbReference type="STRING" id="35608.A0A2U1P0I3"/>
<keyword evidence="2" id="KW-0325">Glycoprotein</keyword>
<gene>
    <name evidence="4" type="ORF">CTI12_AA206180</name>
</gene>
<dbReference type="Pfam" id="PF01453">
    <property type="entry name" value="B_lectin"/>
    <property type="match status" value="1"/>
</dbReference>
<accession>A0A2U1P0I3</accession>
<protein>
    <submittedName>
        <fullName evidence="4">Apple-like protein</fullName>
    </submittedName>
</protein>
<dbReference type="Pfam" id="PF00314">
    <property type="entry name" value="Thaumatin"/>
    <property type="match status" value="2"/>
</dbReference>
<comment type="caution">
    <text evidence="4">The sequence shown here is derived from an EMBL/GenBank/DDBJ whole genome shotgun (WGS) entry which is preliminary data.</text>
</comment>
<feature type="domain" description="Bulb-type lectin" evidence="3">
    <location>
        <begin position="314"/>
        <end position="364"/>
    </location>
</feature>
<dbReference type="Gene3D" id="2.60.110.10">
    <property type="entry name" value="Thaumatin"/>
    <property type="match status" value="2"/>
</dbReference>
<dbReference type="InterPro" id="IPR037176">
    <property type="entry name" value="Osmotin/thaumatin-like_sf"/>
</dbReference>
<evidence type="ECO:0000256" key="1">
    <source>
        <dbReference type="ARBA" id="ARBA00022729"/>
    </source>
</evidence>
<dbReference type="SUPFAM" id="SSF51110">
    <property type="entry name" value="alpha-D-mannose-specific plant lectins"/>
    <property type="match status" value="1"/>
</dbReference>
<evidence type="ECO:0000256" key="2">
    <source>
        <dbReference type="ARBA" id="ARBA00023180"/>
    </source>
</evidence>
<dbReference type="EMBL" id="PKPP01001878">
    <property type="protein sequence ID" value="PWA79285.1"/>
    <property type="molecule type" value="Genomic_DNA"/>
</dbReference>
<keyword evidence="1" id="KW-0732">Signal</keyword>
<dbReference type="AlphaFoldDB" id="A0A2U1P0I3"/>
<evidence type="ECO:0000313" key="5">
    <source>
        <dbReference type="Proteomes" id="UP000245207"/>
    </source>
</evidence>
<dbReference type="InterPro" id="IPR001938">
    <property type="entry name" value="Thaumatin"/>
</dbReference>
<proteinExistence type="predicted"/>